<accession>A0A543AN36</accession>
<dbReference type="GO" id="GO:0046677">
    <property type="term" value="P:response to antibiotic"/>
    <property type="evidence" value="ECO:0007669"/>
    <property type="project" value="InterPro"/>
</dbReference>
<feature type="domain" description="Beta-lactamase class A catalytic" evidence="1">
    <location>
        <begin position="25"/>
        <end position="256"/>
    </location>
</feature>
<name>A0A543AN36_9MICC</name>
<dbReference type="OrthoDB" id="9784149at2"/>
<dbReference type="PANTHER" id="PTHR35333:SF4">
    <property type="entry name" value="SLR0121 PROTEIN"/>
    <property type="match status" value="1"/>
</dbReference>
<dbReference type="InterPro" id="IPR000871">
    <property type="entry name" value="Beta-lactam_class-A"/>
</dbReference>
<dbReference type="RefSeq" id="WP_141864293.1">
    <property type="nucleotide sequence ID" value="NZ_BAABAN010000017.1"/>
</dbReference>
<feature type="domain" description="Beta-lactamase class A catalytic" evidence="1">
    <location>
        <begin position="318"/>
        <end position="484"/>
    </location>
</feature>
<comment type="caution">
    <text evidence="2">The sequence shown here is derived from an EMBL/GenBank/DDBJ whole genome shotgun (WGS) entry which is preliminary data.</text>
</comment>
<reference evidence="2 3" key="1">
    <citation type="submission" date="2019-06" db="EMBL/GenBank/DDBJ databases">
        <title>Sequencing the genomes of 1000 actinobacteria strains.</title>
        <authorList>
            <person name="Klenk H.-P."/>
        </authorList>
    </citation>
    <scope>NUCLEOTIDE SEQUENCE [LARGE SCALE GENOMIC DNA]</scope>
    <source>
        <strain evidence="2 3">DSM 24083</strain>
    </source>
</reference>
<dbReference type="AlphaFoldDB" id="A0A543AN36"/>
<dbReference type="SUPFAM" id="SSF56601">
    <property type="entry name" value="beta-lactamase/transpeptidase-like"/>
    <property type="match status" value="2"/>
</dbReference>
<gene>
    <name evidence="2" type="ORF">FB556_0427</name>
</gene>
<dbReference type="PANTHER" id="PTHR35333">
    <property type="entry name" value="BETA-LACTAMASE"/>
    <property type="match status" value="1"/>
</dbReference>
<proteinExistence type="predicted"/>
<organism evidence="2 3">
    <name type="scientific">Enteractinococcus coprophilus</name>
    <dbReference type="NCBI Taxonomy" id="1027633"/>
    <lineage>
        <taxon>Bacteria</taxon>
        <taxon>Bacillati</taxon>
        <taxon>Actinomycetota</taxon>
        <taxon>Actinomycetes</taxon>
        <taxon>Micrococcales</taxon>
        <taxon>Micrococcaceae</taxon>
    </lineage>
</organism>
<sequence length="559" mass="60728">MTQNLNELDQRIRQITQQGPFAVHWQVRDIATGQYIGQEARQVLGSFSTRKVSVLLACLALVREGKLSLEDSFVITEELKDGVQAGIMRNLSAGIALSLRDHLAQMMITSDNICTQLVFQAIEDATGNSLQWVNDYCAQVGMFDTLHREIFPRSGELTWHHSIEGMTVTSAHDQALLLERLARGCCDEKAAIELGLTQELCSVAVDMMGHIFTPLLGAHLTKGRFVEKNGRGIRGLSQVGLLLDEDDNPVASVAVFAESIPVQLLDGTPGRNSAREMFMDFGQLLEAFYLGGSFEPVARPEAVPPDFWEQECGELLCDVEDGRAVNESMVFTFSGIGKLFLAYTLNELARHRPELLQDTVQITAQHRALADTGTLRHLTGDVQVSLDDAVRLMIGSGDGAATRAILDYLETVGIDVLESARQSVVHLESTTITGLEDRSAGDGLIGTTTGADVRALLREIIDAHGTVLEWMSTTFEPAGLATALPGYGPHTAEHWTVSDWSGLEHLRPDEGRTSVLILQCPRGKGPVGMVSHAPAGTPQVSAKFGSVGLSTYAYEQFAS</sequence>
<dbReference type="InterPro" id="IPR045155">
    <property type="entry name" value="Beta-lactam_cat"/>
</dbReference>
<dbReference type="Gene3D" id="3.40.710.10">
    <property type="entry name" value="DD-peptidase/beta-lactamase superfamily"/>
    <property type="match status" value="2"/>
</dbReference>
<dbReference type="InterPro" id="IPR012338">
    <property type="entry name" value="Beta-lactam/transpept-like"/>
</dbReference>
<dbReference type="Proteomes" id="UP000319746">
    <property type="component" value="Unassembled WGS sequence"/>
</dbReference>
<dbReference type="EMBL" id="VFOU01000001">
    <property type="protein sequence ID" value="TQL73978.1"/>
    <property type="molecule type" value="Genomic_DNA"/>
</dbReference>
<evidence type="ECO:0000313" key="2">
    <source>
        <dbReference type="EMBL" id="TQL73978.1"/>
    </source>
</evidence>
<dbReference type="GO" id="GO:0008800">
    <property type="term" value="F:beta-lactamase activity"/>
    <property type="evidence" value="ECO:0007669"/>
    <property type="project" value="InterPro"/>
</dbReference>
<dbReference type="GO" id="GO:0030655">
    <property type="term" value="P:beta-lactam antibiotic catabolic process"/>
    <property type="evidence" value="ECO:0007669"/>
    <property type="project" value="InterPro"/>
</dbReference>
<dbReference type="Pfam" id="PF13354">
    <property type="entry name" value="Beta-lactamase2"/>
    <property type="match status" value="2"/>
</dbReference>
<evidence type="ECO:0000259" key="1">
    <source>
        <dbReference type="Pfam" id="PF13354"/>
    </source>
</evidence>
<evidence type="ECO:0000313" key="3">
    <source>
        <dbReference type="Proteomes" id="UP000319746"/>
    </source>
</evidence>
<keyword evidence="3" id="KW-1185">Reference proteome</keyword>
<protein>
    <submittedName>
        <fullName evidence="2">Beta-lactamase class A</fullName>
    </submittedName>
</protein>